<evidence type="ECO:0000313" key="4">
    <source>
        <dbReference type="EMBL" id="MXP25421.1"/>
    </source>
</evidence>
<sequence length="325" mass="36365">MSYTNSHYSEDEEAALWVARHMNNMVDVIEFKEWLDGSPGRRERFDALWATCMEDAVTQGLQLTAAQEWPWWDETSPYSAKERQSTFWNRTGLFGAVAASLVAILTFAWPYLHPEGQVFTTAAGQTREVVLADGSTVILNGASRISAQISDEQRNITLEAGEALFDVTHDPARPFTVIAAEGRATVLGTRFDLALNNKSLDLEVERGKVRLEPLDYADRAVVVTASHRASLMDSYVSQPLAIEKATATSWEDGWLEAQNMSLGEIIPRLQRWTDRQIRVEDAGLLTIPAAGRFRLSDPDLVLESLGTLYHFKVTKRDNAFVLSKQ</sequence>
<evidence type="ECO:0000256" key="1">
    <source>
        <dbReference type="SAM" id="Phobius"/>
    </source>
</evidence>
<dbReference type="InterPro" id="IPR006860">
    <property type="entry name" value="FecR"/>
</dbReference>
<proteinExistence type="predicted"/>
<evidence type="ECO:0000259" key="2">
    <source>
        <dbReference type="Pfam" id="PF04773"/>
    </source>
</evidence>
<dbReference type="Proteomes" id="UP000460561">
    <property type="component" value="Unassembled WGS sequence"/>
</dbReference>
<dbReference type="AlphaFoldDB" id="A0A845A8T6"/>
<dbReference type="GO" id="GO:0016989">
    <property type="term" value="F:sigma factor antagonist activity"/>
    <property type="evidence" value="ECO:0007669"/>
    <property type="project" value="TreeGrafter"/>
</dbReference>
<keyword evidence="1" id="KW-0812">Transmembrane</keyword>
<dbReference type="Pfam" id="PF16344">
    <property type="entry name" value="FecR_C"/>
    <property type="match status" value="1"/>
</dbReference>
<reference evidence="4 5" key="1">
    <citation type="submission" date="2019-12" db="EMBL/GenBank/DDBJ databases">
        <title>Genomic-based taxomic classification of the family Erythrobacteraceae.</title>
        <authorList>
            <person name="Xu L."/>
        </authorList>
    </citation>
    <scope>NUCLEOTIDE SEQUENCE [LARGE SCALE GENOMIC DNA]</scope>
    <source>
        <strain evidence="4 5">DSM 18604</strain>
    </source>
</reference>
<evidence type="ECO:0008006" key="6">
    <source>
        <dbReference type="Google" id="ProtNLM"/>
    </source>
</evidence>
<dbReference type="Gene3D" id="3.55.50.30">
    <property type="match status" value="1"/>
</dbReference>
<keyword evidence="1" id="KW-0472">Membrane</keyword>
<organism evidence="4 5">
    <name type="scientific">Altericroceibacterium indicum</name>
    <dbReference type="NCBI Taxonomy" id="374177"/>
    <lineage>
        <taxon>Bacteria</taxon>
        <taxon>Pseudomonadati</taxon>
        <taxon>Pseudomonadota</taxon>
        <taxon>Alphaproteobacteria</taxon>
        <taxon>Sphingomonadales</taxon>
        <taxon>Erythrobacteraceae</taxon>
        <taxon>Altericroceibacterium</taxon>
    </lineage>
</organism>
<dbReference type="InterPro" id="IPR012373">
    <property type="entry name" value="Ferrdict_sens_TM"/>
</dbReference>
<protein>
    <recommendedName>
        <fullName evidence="6">FecR family protein</fullName>
    </recommendedName>
</protein>
<dbReference type="InterPro" id="IPR032508">
    <property type="entry name" value="FecR_C"/>
</dbReference>
<evidence type="ECO:0000259" key="3">
    <source>
        <dbReference type="Pfam" id="PF16344"/>
    </source>
</evidence>
<comment type="caution">
    <text evidence="4">The sequence shown here is derived from an EMBL/GenBank/DDBJ whole genome shotgun (WGS) entry which is preliminary data.</text>
</comment>
<dbReference type="PANTHER" id="PTHR30273">
    <property type="entry name" value="PERIPLASMIC SIGNAL SENSOR AND SIGMA FACTOR ACTIVATOR FECR-RELATED"/>
    <property type="match status" value="1"/>
</dbReference>
<evidence type="ECO:0000313" key="5">
    <source>
        <dbReference type="Proteomes" id="UP000460561"/>
    </source>
</evidence>
<accession>A0A845A8T6</accession>
<keyword evidence="1" id="KW-1133">Transmembrane helix</keyword>
<feature type="domain" description="FecR protein" evidence="2">
    <location>
        <begin position="119"/>
        <end position="210"/>
    </location>
</feature>
<dbReference type="RefSeq" id="WP_160738657.1">
    <property type="nucleotide sequence ID" value="NZ_WTYQ01000002.1"/>
</dbReference>
<dbReference type="EMBL" id="WTYQ01000002">
    <property type="protein sequence ID" value="MXP25421.1"/>
    <property type="molecule type" value="Genomic_DNA"/>
</dbReference>
<dbReference type="Pfam" id="PF04773">
    <property type="entry name" value="FecR"/>
    <property type="match status" value="1"/>
</dbReference>
<gene>
    <name evidence="4" type="ORF">GRI39_05105</name>
</gene>
<dbReference type="Gene3D" id="2.60.120.1440">
    <property type="match status" value="1"/>
</dbReference>
<dbReference type="OrthoDB" id="9798846at2"/>
<keyword evidence="5" id="KW-1185">Reference proteome</keyword>
<dbReference type="PIRSF" id="PIRSF018266">
    <property type="entry name" value="FecR"/>
    <property type="match status" value="1"/>
</dbReference>
<dbReference type="PANTHER" id="PTHR30273:SF2">
    <property type="entry name" value="PROTEIN FECR"/>
    <property type="match status" value="1"/>
</dbReference>
<name>A0A845A8T6_9SPHN</name>
<feature type="transmembrane region" description="Helical" evidence="1">
    <location>
        <begin position="91"/>
        <end position="112"/>
    </location>
</feature>
<feature type="domain" description="Protein FecR C-terminal" evidence="3">
    <location>
        <begin position="258"/>
        <end position="319"/>
    </location>
</feature>